<gene>
    <name evidence="1" type="ORF">IHE45_05G124300</name>
</gene>
<reference evidence="2" key="1">
    <citation type="journal article" date="2022" name="Nat. Commun.">
        <title>Chromosome evolution and the genetic basis of agronomically important traits in greater yam.</title>
        <authorList>
            <person name="Bredeson J.V."/>
            <person name="Lyons J.B."/>
            <person name="Oniyinde I.O."/>
            <person name="Okereke N.R."/>
            <person name="Kolade O."/>
            <person name="Nnabue I."/>
            <person name="Nwadili C.O."/>
            <person name="Hribova E."/>
            <person name="Parker M."/>
            <person name="Nwogha J."/>
            <person name="Shu S."/>
            <person name="Carlson J."/>
            <person name="Kariba R."/>
            <person name="Muthemba S."/>
            <person name="Knop K."/>
            <person name="Barton G.J."/>
            <person name="Sherwood A.V."/>
            <person name="Lopez-Montes A."/>
            <person name="Asiedu R."/>
            <person name="Jamnadass R."/>
            <person name="Muchugi A."/>
            <person name="Goodstein D."/>
            <person name="Egesi C.N."/>
            <person name="Featherston J."/>
            <person name="Asfaw A."/>
            <person name="Simpson G.G."/>
            <person name="Dolezel J."/>
            <person name="Hendre P.S."/>
            <person name="Van Deynze A."/>
            <person name="Kumar P.L."/>
            <person name="Obidiegwu J.E."/>
            <person name="Bhattacharjee R."/>
            <person name="Rokhsar D.S."/>
        </authorList>
    </citation>
    <scope>NUCLEOTIDE SEQUENCE [LARGE SCALE GENOMIC DNA]</scope>
    <source>
        <strain evidence="2">cv. TDa95/00328</strain>
    </source>
</reference>
<organism evidence="1 2">
    <name type="scientific">Dioscorea alata</name>
    <name type="common">Purple yam</name>
    <dbReference type="NCBI Taxonomy" id="55571"/>
    <lineage>
        <taxon>Eukaryota</taxon>
        <taxon>Viridiplantae</taxon>
        <taxon>Streptophyta</taxon>
        <taxon>Embryophyta</taxon>
        <taxon>Tracheophyta</taxon>
        <taxon>Spermatophyta</taxon>
        <taxon>Magnoliopsida</taxon>
        <taxon>Liliopsida</taxon>
        <taxon>Dioscoreales</taxon>
        <taxon>Dioscoreaceae</taxon>
        <taxon>Dioscorea</taxon>
    </lineage>
</organism>
<protein>
    <submittedName>
        <fullName evidence="1">Ran binding protein zinc finger-like protein</fullName>
    </submittedName>
</protein>
<evidence type="ECO:0000313" key="1">
    <source>
        <dbReference type="EMBL" id="KAH7682474.1"/>
    </source>
</evidence>
<sequence length="477" mass="54246">MRPREREQQESPPRSPSLESVQPRTGGGLSSMVVRPSENGSDGSDADSGDPILGNNRKASPLASRRHELTQEPRRRGGSPATRYRASPTIMRRRDSPPDFRRRQSPTTGFRRRDSPLGPRRRGSPSGFNPRPQRFHEDSALKFPGLGAREFGKEEGYGMRAGSISPPRRWRADYHDPDFGHPIRPHIGRGFRGGRGGRFRDTSPSYGSGRGGRSIGRGYNGSRREQSPFDGEYVHRNDPNLSPREGDWICRNQSCGNLNFARRTHCNKCHEYRYGSGIRGSSRSPRRSYHSPPPRQLSPRFSGLHPEPGFRRDTNGYRSPSRGWGMGEPINFGSRSPSRRGGRFPDNLERDRLDYDNNGYRERRKLDWPIHDQWEHRDPERDGFMSERRAFGGRSRSPPTRWINNTRERSQSPVGKRPVRAPFMGRGRGGDRRYNNSFISHGRSDDLDISRGGGGRGYVRGNDAFISQGRSTAWKDR</sequence>
<accession>A0ACB7W489</accession>
<keyword evidence="2" id="KW-1185">Reference proteome</keyword>
<proteinExistence type="predicted"/>
<dbReference type="Proteomes" id="UP000827976">
    <property type="component" value="Chromosome 5"/>
</dbReference>
<dbReference type="EMBL" id="CM037015">
    <property type="protein sequence ID" value="KAH7682474.1"/>
    <property type="molecule type" value="Genomic_DNA"/>
</dbReference>
<name>A0ACB7W489_DIOAL</name>
<comment type="caution">
    <text evidence="1">The sequence shown here is derived from an EMBL/GenBank/DDBJ whole genome shotgun (WGS) entry which is preliminary data.</text>
</comment>
<evidence type="ECO:0000313" key="2">
    <source>
        <dbReference type="Proteomes" id="UP000827976"/>
    </source>
</evidence>